<proteinExistence type="predicted"/>
<reference evidence="1 2" key="1">
    <citation type="submission" date="2013-09" db="EMBL/GenBank/DDBJ databases">
        <title>Genome sequencing of Arenimonas malthae.</title>
        <authorList>
            <person name="Chen F."/>
            <person name="Wang G."/>
        </authorList>
    </citation>
    <scope>NUCLEOTIDE SEQUENCE [LARGE SCALE GENOMIC DNA]</scope>
    <source>
        <strain evidence="1 2">CC-JY-1</strain>
    </source>
</reference>
<dbReference type="AlphaFoldDB" id="A0A091B7M4"/>
<keyword evidence="2" id="KW-1185">Reference proteome</keyword>
<gene>
    <name evidence="1" type="ORF">N790_01845</name>
</gene>
<dbReference type="PATRIC" id="fig|1384054.3.peg.1616"/>
<sequence length="32" mass="3523">MNQTYLLLARLGLALLFVISGLAMRRDAGHAH</sequence>
<evidence type="ECO:0000313" key="2">
    <source>
        <dbReference type="Proteomes" id="UP000029392"/>
    </source>
</evidence>
<name>A0A091B7M4_9GAMM</name>
<comment type="caution">
    <text evidence="1">The sequence shown here is derived from an EMBL/GenBank/DDBJ whole genome shotgun (WGS) entry which is preliminary data.</text>
</comment>
<evidence type="ECO:0000313" key="1">
    <source>
        <dbReference type="EMBL" id="KFN47477.1"/>
    </source>
</evidence>
<accession>A0A091B7M4</accession>
<dbReference type="Proteomes" id="UP000029392">
    <property type="component" value="Unassembled WGS sequence"/>
</dbReference>
<dbReference type="EMBL" id="AVCH01000161">
    <property type="protein sequence ID" value="KFN47477.1"/>
    <property type="molecule type" value="Genomic_DNA"/>
</dbReference>
<organism evidence="1 2">
    <name type="scientific">Arenimonas malthae CC-JY-1</name>
    <dbReference type="NCBI Taxonomy" id="1384054"/>
    <lineage>
        <taxon>Bacteria</taxon>
        <taxon>Pseudomonadati</taxon>
        <taxon>Pseudomonadota</taxon>
        <taxon>Gammaproteobacteria</taxon>
        <taxon>Lysobacterales</taxon>
        <taxon>Lysobacteraceae</taxon>
        <taxon>Arenimonas</taxon>
    </lineage>
</organism>
<protein>
    <submittedName>
        <fullName evidence="1">Uncharacterized protein</fullName>
    </submittedName>
</protein>
<dbReference type="STRING" id="1384054.N790_01845"/>